<dbReference type="GO" id="GO:0046983">
    <property type="term" value="F:protein dimerization activity"/>
    <property type="evidence" value="ECO:0007669"/>
    <property type="project" value="InterPro"/>
</dbReference>
<gene>
    <name evidence="9" type="primary">degS</name>
    <name evidence="8" type="ORF">LES8486_00422</name>
    <name evidence="9" type="ORF">LES9216_00569</name>
</gene>
<dbReference type="Proteomes" id="UP000237923">
    <property type="component" value="Unassembled WGS sequence"/>
</dbReference>
<dbReference type="AlphaFoldDB" id="A0A2N9K9H5"/>
<feature type="transmembrane region" description="Helical" evidence="6">
    <location>
        <begin position="74"/>
        <end position="91"/>
    </location>
</feature>
<evidence type="ECO:0000313" key="9">
    <source>
        <dbReference type="EMBL" id="SPE06667.1"/>
    </source>
</evidence>
<dbReference type="InterPro" id="IPR036890">
    <property type="entry name" value="HATPase_C_sf"/>
</dbReference>
<feature type="domain" description="Histidine kinase" evidence="7">
    <location>
        <begin position="204"/>
        <end position="396"/>
    </location>
</feature>
<feature type="transmembrane region" description="Helical" evidence="6">
    <location>
        <begin position="41"/>
        <end position="62"/>
    </location>
</feature>
<evidence type="ECO:0000256" key="5">
    <source>
        <dbReference type="ARBA" id="ARBA00023012"/>
    </source>
</evidence>
<feature type="transmembrane region" description="Helical" evidence="6">
    <location>
        <begin position="143"/>
        <end position="165"/>
    </location>
</feature>
<dbReference type="PANTHER" id="PTHR24421">
    <property type="entry name" value="NITRATE/NITRITE SENSOR PROTEIN NARX-RELATED"/>
    <property type="match status" value="1"/>
</dbReference>
<keyword evidence="6" id="KW-0812">Transmembrane</keyword>
<evidence type="ECO:0000256" key="2">
    <source>
        <dbReference type="ARBA" id="ARBA00012438"/>
    </source>
</evidence>
<dbReference type="EMBL" id="OKQU01000001">
    <property type="protein sequence ID" value="SPE06667.1"/>
    <property type="molecule type" value="Genomic_DNA"/>
</dbReference>
<reference evidence="8 11" key="2">
    <citation type="submission" date="2018-02" db="EMBL/GenBank/DDBJ databases">
        <authorList>
            <person name="Rodrigo-Torres L."/>
            <person name="Arahal R. D."/>
            <person name="Lucena T."/>
        </authorList>
    </citation>
    <scope>NUCLEOTIDE SEQUENCE [LARGE SCALE GENOMIC DNA]</scope>
    <source>
        <strain evidence="8 11">CECT 8486</strain>
    </source>
</reference>
<keyword evidence="6" id="KW-0472">Membrane</keyword>
<feature type="transmembrane region" description="Helical" evidence="6">
    <location>
        <begin position="120"/>
        <end position="137"/>
    </location>
</feature>
<evidence type="ECO:0000313" key="10">
    <source>
        <dbReference type="Proteomes" id="UP000237923"/>
    </source>
</evidence>
<evidence type="ECO:0000259" key="7">
    <source>
        <dbReference type="PROSITE" id="PS50109"/>
    </source>
</evidence>
<evidence type="ECO:0000313" key="8">
    <source>
        <dbReference type="EMBL" id="SPD91442.1"/>
    </source>
</evidence>
<dbReference type="Pfam" id="PF02518">
    <property type="entry name" value="HATPase_c"/>
    <property type="match status" value="1"/>
</dbReference>
<dbReference type="InterPro" id="IPR011712">
    <property type="entry name" value="Sig_transdc_His_kin_sub3_dim/P"/>
</dbReference>
<keyword evidence="3 9" id="KW-0808">Transferase</keyword>
<dbReference type="RefSeq" id="WP_072613708.1">
    <property type="nucleotide sequence ID" value="NZ_AP017935.1"/>
</dbReference>
<dbReference type="SMART" id="SM00387">
    <property type="entry name" value="HATPase_c"/>
    <property type="match status" value="1"/>
</dbReference>
<dbReference type="Pfam" id="PF07730">
    <property type="entry name" value="HisKA_3"/>
    <property type="match status" value="1"/>
</dbReference>
<organism evidence="9 10">
    <name type="scientific">Leuconostoc suionicum</name>
    <dbReference type="NCBI Taxonomy" id="1511761"/>
    <lineage>
        <taxon>Bacteria</taxon>
        <taxon>Bacillati</taxon>
        <taxon>Bacillota</taxon>
        <taxon>Bacilli</taxon>
        <taxon>Lactobacillales</taxon>
        <taxon>Lactobacillaceae</taxon>
        <taxon>Leuconostoc</taxon>
    </lineage>
</organism>
<comment type="catalytic activity">
    <reaction evidence="1">
        <text>ATP + protein L-histidine = ADP + protein N-phospho-L-histidine.</text>
        <dbReference type="EC" id="2.7.13.3"/>
    </reaction>
</comment>
<keyword evidence="6" id="KW-1133">Transmembrane helix</keyword>
<dbReference type="PROSITE" id="PS50109">
    <property type="entry name" value="HIS_KIN"/>
    <property type="match status" value="1"/>
</dbReference>
<dbReference type="SUPFAM" id="SSF55874">
    <property type="entry name" value="ATPase domain of HSP90 chaperone/DNA topoisomerase II/histidine kinase"/>
    <property type="match status" value="1"/>
</dbReference>
<proteinExistence type="predicted"/>
<keyword evidence="4 9" id="KW-0418">Kinase</keyword>
<evidence type="ECO:0000256" key="3">
    <source>
        <dbReference type="ARBA" id="ARBA00022679"/>
    </source>
</evidence>
<keyword evidence="11" id="KW-1185">Reference proteome</keyword>
<feature type="transmembrane region" description="Helical" evidence="6">
    <location>
        <begin position="16"/>
        <end position="35"/>
    </location>
</feature>
<dbReference type="InterPro" id="IPR005467">
    <property type="entry name" value="His_kinase_dom"/>
</dbReference>
<sequence>MKKNLDVEMNKHIMMIYRWPMIFWSMMIYFLASYFKTEYGAVQSINSALFFNVVFLHLCLNFFSRTVINFSKKFFIAAQFILIVLAGILIIPSEVVLYMGMLPIISLQLLTLFNIEFKKLALLLVPLQVVFIIIEWVNLGPLMAFIVLEASTFLNGIIFLAWRFYQRQVSQLVKTQHLLDELQLTYTEVKEISQQNERNRIGRDLHDTLMQGLAGVTMQLEGIKSLMASDKNERASEEIEKTISLSRTTLKEAREIVFDMRKDNSKNINLYDRLELLSKVFYENYGLSVRIKSTSDMRVSEDVYEEVSRIISESLTNVFRHSKTDVAIVKIDMDDQLRISIIDYGVGFNVENGKRKHKHFGLKSIQERVEQLEGKLLVKSHIGEGTEIQIQIPTKLRWQNDQ</sequence>
<keyword evidence="5" id="KW-0902">Two-component regulatory system</keyword>
<evidence type="ECO:0000256" key="1">
    <source>
        <dbReference type="ARBA" id="ARBA00000085"/>
    </source>
</evidence>
<evidence type="ECO:0000256" key="6">
    <source>
        <dbReference type="SAM" id="Phobius"/>
    </source>
</evidence>
<feature type="transmembrane region" description="Helical" evidence="6">
    <location>
        <begin position="97"/>
        <end position="113"/>
    </location>
</feature>
<dbReference type="CDD" id="cd16917">
    <property type="entry name" value="HATPase_UhpB-NarQ-NarX-like"/>
    <property type="match status" value="1"/>
</dbReference>
<reference evidence="9 10" key="1">
    <citation type="submission" date="2018-02" db="EMBL/GenBank/DDBJ databases">
        <authorList>
            <person name="Cohen D.B."/>
            <person name="Kent A.D."/>
        </authorList>
    </citation>
    <scope>NUCLEOTIDE SEQUENCE [LARGE SCALE GENOMIC DNA]</scope>
    <source>
        <strain evidence="9 10">CECT 9216</strain>
    </source>
</reference>
<name>A0A2N9K9H5_9LACO</name>
<dbReference type="Gene3D" id="3.30.565.10">
    <property type="entry name" value="Histidine kinase-like ATPase, C-terminal domain"/>
    <property type="match status" value="1"/>
</dbReference>
<dbReference type="EC" id="2.7.13.3" evidence="2"/>
<dbReference type="GeneID" id="99674229"/>
<dbReference type="KEGG" id="lsu:A6B45_05435"/>
<dbReference type="GO" id="GO:0000155">
    <property type="term" value="F:phosphorelay sensor kinase activity"/>
    <property type="evidence" value="ECO:0007669"/>
    <property type="project" value="InterPro"/>
</dbReference>
<protein>
    <recommendedName>
        <fullName evidence="2">histidine kinase</fullName>
        <ecNumber evidence="2">2.7.13.3</ecNumber>
    </recommendedName>
</protein>
<dbReference type="EMBL" id="OKQR01000001">
    <property type="protein sequence ID" value="SPD91442.1"/>
    <property type="molecule type" value="Genomic_DNA"/>
</dbReference>
<evidence type="ECO:0000313" key="11">
    <source>
        <dbReference type="Proteomes" id="UP000239237"/>
    </source>
</evidence>
<dbReference type="InterPro" id="IPR050482">
    <property type="entry name" value="Sensor_HK_TwoCompSys"/>
</dbReference>
<evidence type="ECO:0000256" key="4">
    <source>
        <dbReference type="ARBA" id="ARBA00022777"/>
    </source>
</evidence>
<dbReference type="PANTHER" id="PTHR24421:SF55">
    <property type="entry name" value="SENSOR HISTIDINE KINASE YDFH"/>
    <property type="match status" value="1"/>
</dbReference>
<accession>A0A2N9K9H5</accession>
<dbReference type="GO" id="GO:0016020">
    <property type="term" value="C:membrane"/>
    <property type="evidence" value="ECO:0007669"/>
    <property type="project" value="InterPro"/>
</dbReference>
<dbReference type="Gene3D" id="1.20.5.1930">
    <property type="match status" value="1"/>
</dbReference>
<dbReference type="Proteomes" id="UP000239237">
    <property type="component" value="Unassembled WGS sequence"/>
</dbReference>
<dbReference type="InterPro" id="IPR003594">
    <property type="entry name" value="HATPase_dom"/>
</dbReference>